<dbReference type="AlphaFoldDB" id="A0A2T3Y0X7"/>
<keyword evidence="1" id="KW-1133">Transmembrane helix</keyword>
<accession>A0A2T3Y0X7</accession>
<comment type="caution">
    <text evidence="2">The sequence shown here is derived from an EMBL/GenBank/DDBJ whole genome shotgun (WGS) entry which is preliminary data.</text>
</comment>
<name>A0A2T3Y0X7_9BURK</name>
<sequence length="192" mass="21370">MSIATMLRWIAERLAVATPSPHRTHSRTVAFRPSRHTLPPLRWRLPWLAWQWLSWAAVTLLAPPFWIIGVLTLINPHSDEPFFWGATMTIVPVANAVAIVATNQHHYRAPFTRRWAVSRYYFITCMAVSAALFLMLLCCTNAVPNVVSPLAVATYGSRLVTLAAWLACLTSAVGISSSAHASILHAWLAFEP</sequence>
<protein>
    <submittedName>
        <fullName evidence="2">Uncharacterized protein</fullName>
    </submittedName>
</protein>
<evidence type="ECO:0000313" key="3">
    <source>
        <dbReference type="Proteomes" id="UP000240638"/>
    </source>
</evidence>
<feature type="transmembrane region" description="Helical" evidence="1">
    <location>
        <begin position="120"/>
        <end position="143"/>
    </location>
</feature>
<reference evidence="2 3" key="1">
    <citation type="submission" date="2018-03" db="EMBL/GenBank/DDBJ databases">
        <title>Whole genome analyses suggest that Burkholderia sensu lato contains two further novel genera in the rhizoxinica-symbiotica group Mycetohabitans gen. nov., and Trinickia gen. nov.: implications for the evolution of diazotrophy and nodulation in the Burkholderiaceae.</title>
        <authorList>
            <person name="Estrada De Los Santos P."/>
            <person name="Palmer M."/>
            <person name="Chavez-Ramirez B."/>
            <person name="Steenkamp E.T."/>
            <person name="Hirsch A.M."/>
            <person name="Manyaka P."/>
            <person name="Maluk M."/>
            <person name="Lafos M."/>
            <person name="Crook M."/>
            <person name="Gross E."/>
            <person name="Simon M.F."/>
            <person name="Bueno Dos Reis Junior F."/>
            <person name="Poole P.S."/>
            <person name="Venter S.N."/>
            <person name="James E.K."/>
        </authorList>
    </citation>
    <scope>NUCLEOTIDE SEQUENCE [LARGE SCALE GENOMIC DNA]</scope>
    <source>
        <strain evidence="2 3">JPY-366</strain>
    </source>
</reference>
<evidence type="ECO:0000256" key="1">
    <source>
        <dbReference type="SAM" id="Phobius"/>
    </source>
</evidence>
<keyword evidence="1" id="KW-0812">Transmembrane</keyword>
<dbReference type="EMBL" id="PYUC01000001">
    <property type="protein sequence ID" value="PTB22424.1"/>
    <property type="molecule type" value="Genomic_DNA"/>
</dbReference>
<organism evidence="2 3">
    <name type="scientific">Trinickia symbiotica</name>
    <dbReference type="NCBI Taxonomy" id="863227"/>
    <lineage>
        <taxon>Bacteria</taxon>
        <taxon>Pseudomonadati</taxon>
        <taxon>Pseudomonadota</taxon>
        <taxon>Betaproteobacteria</taxon>
        <taxon>Burkholderiales</taxon>
        <taxon>Burkholderiaceae</taxon>
        <taxon>Trinickia</taxon>
    </lineage>
</organism>
<keyword evidence="1" id="KW-0472">Membrane</keyword>
<feature type="transmembrane region" description="Helical" evidence="1">
    <location>
        <begin position="52"/>
        <end position="75"/>
    </location>
</feature>
<dbReference type="Proteomes" id="UP000240638">
    <property type="component" value="Unassembled WGS sequence"/>
</dbReference>
<dbReference type="RefSeq" id="WP_107148806.1">
    <property type="nucleotide sequence ID" value="NZ_PYUC01000001.1"/>
</dbReference>
<feature type="transmembrane region" description="Helical" evidence="1">
    <location>
        <begin position="81"/>
        <end position="100"/>
    </location>
</feature>
<feature type="transmembrane region" description="Helical" evidence="1">
    <location>
        <begin position="163"/>
        <end position="190"/>
    </location>
</feature>
<proteinExistence type="predicted"/>
<evidence type="ECO:0000313" key="2">
    <source>
        <dbReference type="EMBL" id="PTB22424.1"/>
    </source>
</evidence>
<gene>
    <name evidence="2" type="ORF">C9I57_01125</name>
</gene>